<feature type="domain" description="Thioredoxin" evidence="11">
    <location>
        <begin position="138"/>
        <end position="282"/>
    </location>
</feature>
<comment type="caution">
    <text evidence="12">The sequence shown here is derived from an EMBL/GenBank/DDBJ whole genome shotgun (WGS) entry which is preliminary data.</text>
</comment>
<comment type="similarity">
    <text evidence="8">Belongs to the peroxiredoxin family. BCP/PrxQ subfamily.</text>
</comment>
<sequence length="295" mass="31679">MPAVRRSASAPRRSSRVSDAEKAAEVAKQKAAAAAAKAQKKAAPAARKAVSKVKKTVKRNVVRPAARAIAKAAGVEADKKPAQKRKAPTDRSEDAVEQKKKARKEEKDKPKEPKPKKEPKAAKKAVAAVADKDVAGKVKVGDVVPDFKLRNEDDKEVSLKDLYSEHSLVIFSYPKADTPGCTTQACLYRDTATEGAFSALGYTVVGLSHDLPAAQNKWKAKHSLGYSLLSDPEGKLLGALGQTSDKKRCHWVVEKGGKLLEAKHGVKPADDAKNAYVRGLQFIKDLAAGDDKKAE</sequence>
<keyword evidence="3" id="KW-0049">Antioxidant</keyword>
<evidence type="ECO:0000313" key="13">
    <source>
        <dbReference type="Proteomes" id="UP001342314"/>
    </source>
</evidence>
<dbReference type="PANTHER" id="PTHR42801:SF23">
    <property type="entry name" value="PEROXIREDOXIN DOT5"/>
    <property type="match status" value="1"/>
</dbReference>
<gene>
    <name evidence="12" type="ORF">Rhopal_003942-T1</name>
</gene>
<keyword evidence="2" id="KW-0575">Peroxidase</keyword>
<dbReference type="PROSITE" id="PS51352">
    <property type="entry name" value="THIOREDOXIN_2"/>
    <property type="match status" value="1"/>
</dbReference>
<feature type="compositionally biased region" description="Basic and acidic residues" evidence="10">
    <location>
        <begin position="76"/>
        <end position="121"/>
    </location>
</feature>
<proteinExistence type="inferred from homology"/>
<keyword evidence="13" id="KW-1185">Reference proteome</keyword>
<evidence type="ECO:0000256" key="9">
    <source>
        <dbReference type="ARBA" id="ARBA00049091"/>
    </source>
</evidence>
<dbReference type="EMBL" id="BQKY01000007">
    <property type="protein sequence ID" value="GJN90928.1"/>
    <property type="molecule type" value="Genomic_DNA"/>
</dbReference>
<dbReference type="Pfam" id="PF00578">
    <property type="entry name" value="AhpC-TSA"/>
    <property type="match status" value="1"/>
</dbReference>
<dbReference type="Gene3D" id="3.40.30.10">
    <property type="entry name" value="Glutaredoxin"/>
    <property type="match status" value="1"/>
</dbReference>
<dbReference type="GO" id="GO:0045454">
    <property type="term" value="P:cell redox homeostasis"/>
    <property type="evidence" value="ECO:0007669"/>
    <property type="project" value="TreeGrafter"/>
</dbReference>
<evidence type="ECO:0000256" key="2">
    <source>
        <dbReference type="ARBA" id="ARBA00022559"/>
    </source>
</evidence>
<evidence type="ECO:0000313" key="12">
    <source>
        <dbReference type="EMBL" id="GJN90928.1"/>
    </source>
</evidence>
<dbReference type="CDD" id="cd03017">
    <property type="entry name" value="PRX_BCP"/>
    <property type="match status" value="1"/>
</dbReference>
<dbReference type="AlphaFoldDB" id="A0AAV5GL37"/>
<evidence type="ECO:0000259" key="11">
    <source>
        <dbReference type="PROSITE" id="PS51352"/>
    </source>
</evidence>
<dbReference type="GO" id="GO:0005737">
    <property type="term" value="C:cytoplasm"/>
    <property type="evidence" value="ECO:0007669"/>
    <property type="project" value="TreeGrafter"/>
</dbReference>
<accession>A0AAV5GL37</accession>
<evidence type="ECO:0000256" key="3">
    <source>
        <dbReference type="ARBA" id="ARBA00022862"/>
    </source>
</evidence>
<name>A0AAV5GL37_9BASI</name>
<feature type="compositionally biased region" description="Basic residues" evidence="10">
    <location>
        <begin position="49"/>
        <end position="61"/>
    </location>
</feature>
<evidence type="ECO:0000256" key="10">
    <source>
        <dbReference type="SAM" id="MobiDB-lite"/>
    </source>
</evidence>
<dbReference type="GO" id="GO:0034599">
    <property type="term" value="P:cellular response to oxidative stress"/>
    <property type="evidence" value="ECO:0007669"/>
    <property type="project" value="TreeGrafter"/>
</dbReference>
<feature type="compositionally biased region" description="Low complexity" evidence="10">
    <location>
        <begin position="65"/>
        <end position="75"/>
    </location>
</feature>
<evidence type="ECO:0000256" key="6">
    <source>
        <dbReference type="ARBA" id="ARBA00023284"/>
    </source>
</evidence>
<feature type="compositionally biased region" description="Low complexity" evidence="10">
    <location>
        <begin position="35"/>
        <end position="48"/>
    </location>
</feature>
<keyword evidence="6" id="KW-0676">Redox-active center</keyword>
<feature type="region of interest" description="Disordered" evidence="10">
    <location>
        <begin position="1"/>
        <end position="23"/>
    </location>
</feature>
<evidence type="ECO:0000256" key="4">
    <source>
        <dbReference type="ARBA" id="ARBA00023002"/>
    </source>
</evidence>
<dbReference type="InterPro" id="IPR036249">
    <property type="entry name" value="Thioredoxin-like_sf"/>
</dbReference>
<organism evidence="12 13">
    <name type="scientific">Rhodotorula paludigena</name>
    <dbReference type="NCBI Taxonomy" id="86838"/>
    <lineage>
        <taxon>Eukaryota</taxon>
        <taxon>Fungi</taxon>
        <taxon>Dikarya</taxon>
        <taxon>Basidiomycota</taxon>
        <taxon>Pucciniomycotina</taxon>
        <taxon>Microbotryomycetes</taxon>
        <taxon>Sporidiobolales</taxon>
        <taxon>Sporidiobolaceae</taxon>
        <taxon>Rhodotorula</taxon>
    </lineage>
</organism>
<protein>
    <recommendedName>
        <fullName evidence="1">thioredoxin-dependent peroxiredoxin</fullName>
        <ecNumber evidence="1">1.11.1.24</ecNumber>
    </recommendedName>
    <alternativeName>
        <fullName evidence="7">Thioredoxin peroxidase</fullName>
    </alternativeName>
</protein>
<dbReference type="InterPro" id="IPR013766">
    <property type="entry name" value="Thioredoxin_domain"/>
</dbReference>
<dbReference type="InterPro" id="IPR000866">
    <property type="entry name" value="AhpC/TSA"/>
</dbReference>
<feature type="compositionally biased region" description="Low complexity" evidence="10">
    <location>
        <begin position="1"/>
        <end position="12"/>
    </location>
</feature>
<dbReference type="EC" id="1.11.1.24" evidence="1"/>
<comment type="catalytic activity">
    <reaction evidence="9">
        <text>a hydroperoxide + [thioredoxin]-dithiol = an alcohol + [thioredoxin]-disulfide + H2O</text>
        <dbReference type="Rhea" id="RHEA:62620"/>
        <dbReference type="Rhea" id="RHEA-COMP:10698"/>
        <dbReference type="Rhea" id="RHEA-COMP:10700"/>
        <dbReference type="ChEBI" id="CHEBI:15377"/>
        <dbReference type="ChEBI" id="CHEBI:29950"/>
        <dbReference type="ChEBI" id="CHEBI:30879"/>
        <dbReference type="ChEBI" id="CHEBI:35924"/>
        <dbReference type="ChEBI" id="CHEBI:50058"/>
        <dbReference type="EC" id="1.11.1.24"/>
    </reaction>
</comment>
<evidence type="ECO:0000256" key="5">
    <source>
        <dbReference type="ARBA" id="ARBA00023157"/>
    </source>
</evidence>
<dbReference type="InterPro" id="IPR050924">
    <property type="entry name" value="Peroxiredoxin_BCP/PrxQ"/>
</dbReference>
<dbReference type="Proteomes" id="UP001342314">
    <property type="component" value="Unassembled WGS sequence"/>
</dbReference>
<evidence type="ECO:0000256" key="1">
    <source>
        <dbReference type="ARBA" id="ARBA00013017"/>
    </source>
</evidence>
<keyword evidence="5" id="KW-1015">Disulfide bond</keyword>
<reference evidence="12 13" key="1">
    <citation type="submission" date="2021-12" db="EMBL/GenBank/DDBJ databases">
        <title>High titer production of polyol ester of fatty acids by Rhodotorula paludigena BS15 towards product separation-free biomass refinery.</title>
        <authorList>
            <person name="Mano J."/>
            <person name="Ono H."/>
            <person name="Tanaka T."/>
            <person name="Naito K."/>
            <person name="Sushida H."/>
            <person name="Ike M."/>
            <person name="Tokuyasu K."/>
            <person name="Kitaoka M."/>
        </authorList>
    </citation>
    <scope>NUCLEOTIDE SEQUENCE [LARGE SCALE GENOMIC DNA]</scope>
    <source>
        <strain evidence="12 13">BS15</strain>
    </source>
</reference>
<dbReference type="GO" id="GO:0008379">
    <property type="term" value="F:thioredoxin peroxidase activity"/>
    <property type="evidence" value="ECO:0007669"/>
    <property type="project" value="TreeGrafter"/>
</dbReference>
<dbReference type="PANTHER" id="PTHR42801">
    <property type="entry name" value="THIOREDOXIN-DEPENDENT PEROXIDE REDUCTASE"/>
    <property type="match status" value="1"/>
</dbReference>
<dbReference type="SUPFAM" id="SSF52833">
    <property type="entry name" value="Thioredoxin-like"/>
    <property type="match status" value="1"/>
</dbReference>
<evidence type="ECO:0000256" key="8">
    <source>
        <dbReference type="ARBA" id="ARBA00038489"/>
    </source>
</evidence>
<evidence type="ECO:0000256" key="7">
    <source>
        <dbReference type="ARBA" id="ARBA00032824"/>
    </source>
</evidence>
<feature type="region of interest" description="Disordered" evidence="10">
    <location>
        <begin position="35"/>
        <end position="125"/>
    </location>
</feature>
<keyword evidence="4" id="KW-0560">Oxidoreductase</keyword>